<dbReference type="InterPro" id="IPR034690">
    <property type="entry name" value="Endolysin_T4_type"/>
</dbReference>
<keyword evidence="9" id="KW-1185">Reference proteome</keyword>
<protein>
    <submittedName>
        <fullName evidence="8">Glycoside hydrolase family 24 protein</fullName>
    </submittedName>
</protein>
<evidence type="ECO:0000256" key="6">
    <source>
        <dbReference type="ARBA" id="ARBA00023295"/>
    </source>
</evidence>
<dbReference type="STRING" id="703135.A0A2A9NAZ2"/>
<evidence type="ECO:0000313" key="9">
    <source>
        <dbReference type="Proteomes" id="UP000242287"/>
    </source>
</evidence>
<feature type="chain" id="PRO_5012428090" evidence="7">
    <location>
        <begin position="20"/>
        <end position="277"/>
    </location>
</feature>
<reference evidence="8 9" key="1">
    <citation type="submission" date="2014-02" db="EMBL/GenBank/DDBJ databases">
        <title>Transposable element dynamics among asymbiotic and ectomycorrhizal Amanita fungi.</title>
        <authorList>
            <consortium name="DOE Joint Genome Institute"/>
            <person name="Hess J."/>
            <person name="Skrede I."/>
            <person name="Wolfe B."/>
            <person name="LaButti K."/>
            <person name="Ohm R.A."/>
            <person name="Grigoriev I.V."/>
            <person name="Pringle A."/>
        </authorList>
    </citation>
    <scope>NUCLEOTIDE SEQUENCE [LARGE SCALE GENOMIC DNA]</scope>
    <source>
        <strain evidence="8 9">SKay4041</strain>
    </source>
</reference>
<proteinExistence type="inferred from homology"/>
<dbReference type="InterPro" id="IPR051018">
    <property type="entry name" value="Bacteriophage_GH24"/>
</dbReference>
<keyword evidence="2" id="KW-0929">Antimicrobial</keyword>
<comment type="catalytic activity">
    <reaction evidence="1">
        <text>Hydrolysis of (1-&gt;4)-beta-linkages between N-acetylmuramic acid and N-acetyl-D-glucosamine residues in a peptidoglycan and between N-acetyl-D-glucosamine residues in chitodextrins.</text>
        <dbReference type="EC" id="3.2.1.17"/>
    </reaction>
</comment>
<accession>A0A2A9NAZ2</accession>
<dbReference type="GO" id="GO:0042742">
    <property type="term" value="P:defense response to bacterium"/>
    <property type="evidence" value="ECO:0007669"/>
    <property type="project" value="UniProtKB-KW"/>
</dbReference>
<dbReference type="Proteomes" id="UP000242287">
    <property type="component" value="Unassembled WGS sequence"/>
</dbReference>
<dbReference type="InterPro" id="IPR023347">
    <property type="entry name" value="Lysozyme_dom_sf"/>
</dbReference>
<gene>
    <name evidence="8" type="ORF">AMATHDRAFT_49723</name>
</gene>
<dbReference type="GO" id="GO:0031640">
    <property type="term" value="P:killing of cells of another organism"/>
    <property type="evidence" value="ECO:0007669"/>
    <property type="project" value="UniProtKB-KW"/>
</dbReference>
<keyword evidence="4 8" id="KW-0378">Hydrolase</keyword>
<evidence type="ECO:0000313" key="8">
    <source>
        <dbReference type="EMBL" id="PFH48195.1"/>
    </source>
</evidence>
<feature type="signal peptide" evidence="7">
    <location>
        <begin position="1"/>
        <end position="19"/>
    </location>
</feature>
<dbReference type="GO" id="GO:0009253">
    <property type="term" value="P:peptidoglycan catabolic process"/>
    <property type="evidence" value="ECO:0007669"/>
    <property type="project" value="InterPro"/>
</dbReference>
<dbReference type="HAMAP" id="MF_04110">
    <property type="entry name" value="ENDOLYSIN_T4"/>
    <property type="match status" value="1"/>
</dbReference>
<dbReference type="AlphaFoldDB" id="A0A2A9NAZ2"/>
<dbReference type="EMBL" id="KZ302073">
    <property type="protein sequence ID" value="PFH48195.1"/>
    <property type="molecule type" value="Genomic_DNA"/>
</dbReference>
<dbReference type="GO" id="GO:0003796">
    <property type="term" value="F:lysozyme activity"/>
    <property type="evidence" value="ECO:0007669"/>
    <property type="project" value="UniProtKB-EC"/>
</dbReference>
<sequence length="277" mass="29233">MLSSLLITVLALTSTVVQGALNGPCSVNGTPGVCVKTAACRAAGGKPDPSNFCPNDPADVQCCTKPSCKSGGSCKWSNQCSSGRFEVGDCPGPAGFKCCLPGSGGGAPPPPSCGPPPVNQASLNLIKDFEKFVDSPYLDATGHPTVGYGHLCSTRHCTELGIKYPMTEKQGQDLLQRDLRTFTKCVSADINDKVRLNANQYGALVSWAFNVGCGNVKTSTLVSRLNKGENPNKVAASELPQWTRSSGHVLPGLVRRRKEEVKLFQTPSNEIAHPPEC</sequence>
<dbReference type="SUPFAM" id="SSF53955">
    <property type="entry name" value="Lysozyme-like"/>
    <property type="match status" value="1"/>
</dbReference>
<dbReference type="InterPro" id="IPR023346">
    <property type="entry name" value="Lysozyme-like_dom_sf"/>
</dbReference>
<dbReference type="Gene3D" id="1.10.530.40">
    <property type="match status" value="1"/>
</dbReference>
<evidence type="ECO:0000256" key="5">
    <source>
        <dbReference type="ARBA" id="ARBA00023200"/>
    </source>
</evidence>
<dbReference type="PANTHER" id="PTHR38107:SF3">
    <property type="entry name" value="LYSOZYME RRRD-RELATED"/>
    <property type="match status" value="1"/>
</dbReference>
<evidence type="ECO:0000256" key="7">
    <source>
        <dbReference type="SAM" id="SignalP"/>
    </source>
</evidence>
<evidence type="ECO:0000256" key="4">
    <source>
        <dbReference type="ARBA" id="ARBA00022801"/>
    </source>
</evidence>
<evidence type="ECO:0000256" key="2">
    <source>
        <dbReference type="ARBA" id="ARBA00022529"/>
    </source>
</evidence>
<dbReference type="GO" id="GO:0016998">
    <property type="term" value="P:cell wall macromolecule catabolic process"/>
    <property type="evidence" value="ECO:0007669"/>
    <property type="project" value="InterPro"/>
</dbReference>
<dbReference type="OrthoDB" id="2251794at2759"/>
<dbReference type="CDD" id="cd00737">
    <property type="entry name" value="lyz_endolysin_autolysin"/>
    <property type="match status" value="1"/>
</dbReference>
<evidence type="ECO:0000256" key="3">
    <source>
        <dbReference type="ARBA" id="ARBA00022638"/>
    </source>
</evidence>
<dbReference type="InterPro" id="IPR033907">
    <property type="entry name" value="Endolysin_autolysin"/>
</dbReference>
<dbReference type="PANTHER" id="PTHR38107">
    <property type="match status" value="1"/>
</dbReference>
<name>A0A2A9NAZ2_9AGAR</name>
<keyword evidence="5" id="KW-1035">Host cytoplasm</keyword>
<dbReference type="InterPro" id="IPR002196">
    <property type="entry name" value="Glyco_hydro_24"/>
</dbReference>
<keyword evidence="6" id="KW-0326">Glycosidase</keyword>
<evidence type="ECO:0000256" key="1">
    <source>
        <dbReference type="ARBA" id="ARBA00000632"/>
    </source>
</evidence>
<keyword evidence="3" id="KW-0081">Bacteriolytic enzyme</keyword>
<keyword evidence="7" id="KW-0732">Signal</keyword>
<dbReference type="Pfam" id="PF00959">
    <property type="entry name" value="Phage_lysozyme"/>
    <property type="match status" value="1"/>
</dbReference>
<organism evidence="8 9">
    <name type="scientific">Amanita thiersii Skay4041</name>
    <dbReference type="NCBI Taxonomy" id="703135"/>
    <lineage>
        <taxon>Eukaryota</taxon>
        <taxon>Fungi</taxon>
        <taxon>Dikarya</taxon>
        <taxon>Basidiomycota</taxon>
        <taxon>Agaricomycotina</taxon>
        <taxon>Agaricomycetes</taxon>
        <taxon>Agaricomycetidae</taxon>
        <taxon>Agaricales</taxon>
        <taxon>Pluteineae</taxon>
        <taxon>Amanitaceae</taxon>
        <taxon>Amanita</taxon>
    </lineage>
</organism>